<organism evidence="2">
    <name type="scientific">uncultured Caudovirales phage</name>
    <dbReference type="NCBI Taxonomy" id="2100421"/>
    <lineage>
        <taxon>Viruses</taxon>
        <taxon>Duplodnaviria</taxon>
        <taxon>Heunggongvirae</taxon>
        <taxon>Uroviricota</taxon>
        <taxon>Caudoviricetes</taxon>
        <taxon>Peduoviridae</taxon>
        <taxon>Maltschvirus</taxon>
        <taxon>Maltschvirus maltsch</taxon>
    </lineage>
</organism>
<dbReference type="EMBL" id="LR798322">
    <property type="protein sequence ID" value="CAB5224117.1"/>
    <property type="molecule type" value="Genomic_DNA"/>
</dbReference>
<gene>
    <name evidence="2" type="ORF">UFOVP392_34</name>
</gene>
<evidence type="ECO:0000256" key="1">
    <source>
        <dbReference type="SAM" id="Phobius"/>
    </source>
</evidence>
<proteinExistence type="predicted"/>
<protein>
    <submittedName>
        <fullName evidence="2">Uncharacterized protein</fullName>
    </submittedName>
</protein>
<keyword evidence="1" id="KW-1133">Transmembrane helix</keyword>
<reference evidence="2" key="1">
    <citation type="submission" date="2020-05" db="EMBL/GenBank/DDBJ databases">
        <authorList>
            <person name="Chiriac C."/>
            <person name="Salcher M."/>
            <person name="Ghai R."/>
            <person name="Kavagutti S V."/>
        </authorList>
    </citation>
    <scope>NUCLEOTIDE SEQUENCE</scope>
</reference>
<keyword evidence="1" id="KW-0812">Transmembrane</keyword>
<feature type="transmembrane region" description="Helical" evidence="1">
    <location>
        <begin position="7"/>
        <end position="30"/>
    </location>
</feature>
<sequence>MRPDKEYCAALATMILVSTIAIIFIIKVIFDLWN</sequence>
<accession>A0A6J7X1N0</accession>
<name>A0A6J7X1N0_9CAUD</name>
<keyword evidence="1" id="KW-0472">Membrane</keyword>
<evidence type="ECO:0000313" key="2">
    <source>
        <dbReference type="EMBL" id="CAB5224117.1"/>
    </source>
</evidence>